<evidence type="ECO:0000313" key="4">
    <source>
        <dbReference type="Proteomes" id="UP000261245"/>
    </source>
</evidence>
<evidence type="ECO:0000313" key="5">
    <source>
        <dbReference type="Proteomes" id="UP000450161"/>
    </source>
</evidence>
<protein>
    <submittedName>
        <fullName evidence="2">Xenobiotic reductase B</fullName>
    </submittedName>
</protein>
<dbReference type="EMBL" id="VUNF01000025">
    <property type="protein sequence ID" value="MST78320.1"/>
    <property type="molecule type" value="Genomic_DNA"/>
</dbReference>
<evidence type="ECO:0000313" key="2">
    <source>
        <dbReference type="EMBL" id="MST78320.1"/>
    </source>
</evidence>
<dbReference type="EMBL" id="JANDWN010000052">
    <property type="protein sequence ID" value="MCP9601012.1"/>
    <property type="molecule type" value="Genomic_DNA"/>
</dbReference>
<sequence>MCKYEEIEGWRLSNGKTIREINNAVHDEVERIYLEAWAKGISVPYFEGKKVFLANPDGSDDEVTFDVKTRKYTVIQQVAAPGRGKMSYLLHA</sequence>
<evidence type="ECO:0000313" key="1">
    <source>
        <dbReference type="EMBL" id="MCP9601012.1"/>
    </source>
</evidence>
<accession>A0A3E5A6E1</accession>
<reference evidence="2 5" key="2">
    <citation type="submission" date="2019-08" db="EMBL/GenBank/DDBJ databases">
        <title>In-depth cultivation of the pig gut microbiome towards novel bacterial diversity and tailored functional studies.</title>
        <authorList>
            <person name="Wylensek D."/>
            <person name="Hitch T.C.A."/>
            <person name="Clavel T."/>
        </authorList>
    </citation>
    <scope>NUCLEOTIDE SEQUENCE [LARGE SCALE GENOMIC DNA]</scope>
    <source>
        <strain evidence="2 5">LKV-178-WT-2C</strain>
    </source>
</reference>
<evidence type="ECO:0000313" key="3">
    <source>
        <dbReference type="EMBL" id="RGN04675.1"/>
    </source>
</evidence>
<gene>
    <name evidence="3" type="ORF">DXB80_13095</name>
    <name evidence="2" type="ORF">FYJ72_11730</name>
    <name evidence="1" type="ORF">NNC55_13815</name>
</gene>
<dbReference type="Proteomes" id="UP000450161">
    <property type="component" value="Unassembled WGS sequence"/>
</dbReference>
<organism evidence="2 5">
    <name type="scientific">Segatella copri</name>
    <dbReference type="NCBI Taxonomy" id="165179"/>
    <lineage>
        <taxon>Bacteria</taxon>
        <taxon>Pseudomonadati</taxon>
        <taxon>Bacteroidota</taxon>
        <taxon>Bacteroidia</taxon>
        <taxon>Bacteroidales</taxon>
        <taxon>Prevotellaceae</taxon>
        <taxon>Segatella</taxon>
    </lineage>
</organism>
<dbReference type="AlphaFoldDB" id="A0A3E5A6E1"/>
<dbReference type="RefSeq" id="WP_117729309.1">
    <property type="nucleotide sequence ID" value="NZ_JANDWK010000052.1"/>
</dbReference>
<name>A0A3E5A6E1_9BACT</name>
<dbReference type="Proteomes" id="UP001204486">
    <property type="component" value="Unassembled WGS sequence"/>
</dbReference>
<reference evidence="1" key="3">
    <citation type="submission" date="2022-07" db="EMBL/GenBank/DDBJ databases">
        <title>Prevotella copri.</title>
        <authorList>
            <person name="Yang C."/>
        </authorList>
    </citation>
    <scope>NUCLEOTIDE SEQUENCE</scope>
    <source>
        <strain evidence="1">HF1476</strain>
    </source>
</reference>
<dbReference type="Proteomes" id="UP000261245">
    <property type="component" value="Unassembled WGS sequence"/>
</dbReference>
<proteinExistence type="predicted"/>
<dbReference type="EMBL" id="QSUC01000049">
    <property type="protein sequence ID" value="RGN04675.1"/>
    <property type="molecule type" value="Genomic_DNA"/>
</dbReference>
<comment type="caution">
    <text evidence="2">The sequence shown here is derived from an EMBL/GenBank/DDBJ whole genome shotgun (WGS) entry which is preliminary data.</text>
</comment>
<reference evidence="3 4" key="1">
    <citation type="submission" date="2018-08" db="EMBL/GenBank/DDBJ databases">
        <title>A genome reference for cultivated species of the human gut microbiota.</title>
        <authorList>
            <person name="Zou Y."/>
            <person name="Xue W."/>
            <person name="Luo G."/>
        </authorList>
    </citation>
    <scope>NUCLEOTIDE SEQUENCE [LARGE SCALE GENOMIC DNA]</scope>
    <source>
        <strain evidence="3 4">OM06-11</strain>
    </source>
</reference>